<sequence length="91" mass="10242">MFAWFGMTRVKKTDRQFFGNLQKRTVTLILLTALLVLNGVKSLLTYLIPAAYLTDSIIAVLPETVGVLVALVYVLVLERMLQDKTVDTKIQ</sequence>
<dbReference type="RefSeq" id="WP_028106445.1">
    <property type="nucleotide sequence ID" value="NZ_LVVL01000001.1"/>
</dbReference>
<keyword evidence="1" id="KW-0472">Membrane</keyword>
<evidence type="ECO:0000313" key="2">
    <source>
        <dbReference type="EMBL" id="OAN15628.1"/>
    </source>
</evidence>
<proteinExistence type="predicted"/>
<evidence type="ECO:0000256" key="1">
    <source>
        <dbReference type="SAM" id="Phobius"/>
    </source>
</evidence>
<accession>A0ABX2VCG6</accession>
<keyword evidence="1" id="KW-1133">Transmembrane helix</keyword>
<keyword evidence="3" id="KW-1185">Reference proteome</keyword>
<keyword evidence="1" id="KW-0812">Transmembrane</keyword>
<reference evidence="2 3" key="1">
    <citation type="submission" date="2016-03" db="EMBL/GenBank/DDBJ databases">
        <authorList>
            <person name="Cho S.-Y."/>
            <person name="Lim S."/>
            <person name="Kim H."/>
            <person name="Soh E.H."/>
            <person name="Moon J.S."/>
        </authorList>
    </citation>
    <scope>NUCLEOTIDE SEQUENCE [LARGE SCALE GENOMIC DNA]</scope>
    <source>
        <strain evidence="2 3">KCTC 3810</strain>
    </source>
</reference>
<name>A0ABX2VCG6_9BACL</name>
<dbReference type="EMBL" id="LVVL01000001">
    <property type="protein sequence ID" value="OAN15628.1"/>
    <property type="molecule type" value="Genomic_DNA"/>
</dbReference>
<organism evidence="2 3">
    <name type="scientific">Exiguobacterium undae</name>
    <dbReference type="NCBI Taxonomy" id="169177"/>
    <lineage>
        <taxon>Bacteria</taxon>
        <taxon>Bacillati</taxon>
        <taxon>Bacillota</taxon>
        <taxon>Bacilli</taxon>
        <taxon>Bacillales</taxon>
        <taxon>Bacillales Family XII. Incertae Sedis</taxon>
        <taxon>Exiguobacterium</taxon>
    </lineage>
</organism>
<dbReference type="Proteomes" id="UP000078447">
    <property type="component" value="Unassembled WGS sequence"/>
</dbReference>
<protein>
    <submittedName>
        <fullName evidence="2">Uncharacterized protein</fullName>
    </submittedName>
</protein>
<gene>
    <name evidence="2" type="ORF">A3783_06735</name>
</gene>
<evidence type="ECO:0000313" key="3">
    <source>
        <dbReference type="Proteomes" id="UP000078447"/>
    </source>
</evidence>
<feature type="transmembrane region" description="Helical" evidence="1">
    <location>
        <begin position="52"/>
        <end position="76"/>
    </location>
</feature>
<comment type="caution">
    <text evidence="2">The sequence shown here is derived from an EMBL/GenBank/DDBJ whole genome shotgun (WGS) entry which is preliminary data.</text>
</comment>